<evidence type="ECO:0000313" key="19">
    <source>
        <dbReference type="Proteomes" id="UP000198371"/>
    </source>
</evidence>
<keyword evidence="7" id="KW-0479">Metal-binding</keyword>
<dbReference type="GO" id="GO:0008270">
    <property type="term" value="F:zinc ion binding"/>
    <property type="evidence" value="ECO:0007669"/>
    <property type="project" value="InterPro"/>
</dbReference>
<keyword evidence="5" id="KW-0964">Secreted</keyword>
<feature type="active site" evidence="13">
    <location>
        <position position="436"/>
    </location>
</feature>
<reference evidence="18 19" key="2">
    <citation type="submission" date="2017-06" db="EMBL/GenBank/DDBJ databases">
        <title>Complete genome sequence of Vibrio sp. 2521-89, a close relative of Vibrio cholerae isolated from lake water in New Mexico, USA.</title>
        <authorList>
            <person name="Liang K."/>
            <person name="Orata F.D."/>
            <person name="Winkjer N.S."/>
            <person name="Tarr C.L."/>
            <person name="Boucher Y."/>
        </authorList>
    </citation>
    <scope>NUCLEOTIDE SEQUENCE [LARGE SCALE GENOMIC DNA]</scope>
    <source>
        <strain evidence="18 19">2521-89</strain>
    </source>
</reference>
<dbReference type="Pfam" id="PF01752">
    <property type="entry name" value="Peptidase_M9"/>
    <property type="match status" value="1"/>
</dbReference>
<comment type="catalytic activity">
    <reaction evidence="1">
        <text>Digestion of native collagen in the triple helical region at Xaa-|-Gly bonds. With synthetic peptides, a preference is shown for Gly at P3 and P1', Pro and Ala at P2 and P2', and hydroxyproline, Ala or Arg at P3'.</text>
        <dbReference type="EC" id="3.4.24.3"/>
    </reaction>
</comment>
<evidence type="ECO:0000256" key="13">
    <source>
        <dbReference type="PIRSR" id="PIRSR602169-1"/>
    </source>
</evidence>
<dbReference type="PANTHER" id="PTHR13062">
    <property type="entry name" value="COLLAGENASE"/>
    <property type="match status" value="1"/>
</dbReference>
<comment type="cofactor">
    <cofactor evidence="2">
        <name>Zn(2+)</name>
        <dbReference type="ChEBI" id="CHEBI:29105"/>
    </cofactor>
</comment>
<dbReference type="GO" id="GO:0006508">
    <property type="term" value="P:proteolysis"/>
    <property type="evidence" value="ECO:0007669"/>
    <property type="project" value="UniProtKB-KW"/>
</dbReference>
<dbReference type="EC" id="3.4.24.3" evidence="4"/>
<name>A0AAU8WG48_9VIBR</name>
<accession>A0AAU8WG48</accession>
<organism evidence="18 19">
    <name type="scientific">Vibrio tarriae</name>
    <dbReference type="NCBI Taxonomy" id="2014742"/>
    <lineage>
        <taxon>Bacteria</taxon>
        <taxon>Pseudomonadati</taxon>
        <taxon>Pseudomonadota</taxon>
        <taxon>Gammaproteobacteria</taxon>
        <taxon>Vibrionales</taxon>
        <taxon>Vibrionaceae</taxon>
        <taxon>Vibrio</taxon>
    </lineage>
</organism>
<dbReference type="AlphaFoldDB" id="A0AAU8WG48"/>
<dbReference type="EMBL" id="CP022353">
    <property type="protein sequence ID" value="ASK55257.1"/>
    <property type="molecule type" value="Genomic_DNA"/>
</dbReference>
<dbReference type="InterPro" id="IPR002169">
    <property type="entry name" value="Peptidase_M9A/M9B"/>
</dbReference>
<feature type="domain" description="Peptidase M9 collagenase N-terminal" evidence="17">
    <location>
        <begin position="31"/>
        <end position="210"/>
    </location>
</feature>
<keyword evidence="9" id="KW-0378">Hydrolase</keyword>
<evidence type="ECO:0000256" key="1">
    <source>
        <dbReference type="ARBA" id="ARBA00000424"/>
    </source>
</evidence>
<keyword evidence="11" id="KW-0482">Metalloprotease</keyword>
<evidence type="ECO:0000313" key="18">
    <source>
        <dbReference type="EMBL" id="ASK55257.1"/>
    </source>
</evidence>
<feature type="chain" id="PRO_5043941864" description="microbial collagenase" evidence="15">
    <location>
        <begin position="30"/>
        <end position="808"/>
    </location>
</feature>
<evidence type="ECO:0000256" key="11">
    <source>
        <dbReference type="ARBA" id="ARBA00023049"/>
    </source>
</evidence>
<evidence type="ECO:0000256" key="6">
    <source>
        <dbReference type="ARBA" id="ARBA00022670"/>
    </source>
</evidence>
<evidence type="ECO:0000259" key="17">
    <source>
        <dbReference type="Pfam" id="PF08453"/>
    </source>
</evidence>
<sequence length="808" mass="91952">MYPQKRVRRHPIALACFIAGFSYSSYSQAACEIQDLQPARDLPAQIAAATQTCYNSWFYAPVATLDNLYSEASLAHLHTALNAEIARYTGEAQQARRLENYGEFIRAAYYVRYNAGREPYSQALSQRFAQSIDRFLRHPHAFDQGREQVGAMKSLSLMVDNVKQLPLTMDAMILALHRFNRETAQDTQWVDGLNNLFRAMSGHVGNSEFYRYLASNTQHIDTLYRFALDNEWALETDAEFLVYNALRETGRLLISPDATTKQKALYVMQQVIARYPLGSKHDKLWLAAVEMLQSYAPEGLQEQGIDLDAAKRDLAARILPNRFECQGPAIIRSQDLSDTQAAQACDVLNQKEQDFHQVANTGFAPVADDHNEHVEVVVFANNSSYVNYSSFLFGNTTDNGGQYLEGNPADKSNQARFVAYRYANDADLSILNLEHEYTHYLDARFNQYGSFSDNLAHGHIVWWLEGFAEYMHYKQSYQAAVELISQGKLSLSDVFATTYSHDTNRIYRWGYLAVRFMLEKHPQDVESLLALSRAGQFDQWSQSVKLLGERYSVEFSAWLDTLQRDNPDNPDNPEQPNPDPQPNAVTHLVANTSLTLTGKAYSEHLFYVDVPEYSREFQVQISGEGDADLYMSYQQVAHYYDYQVTKFTHGSNEQITFKPEQNGYIKPGRYYLSVAGRADYSAVILNTHLVTEQPNEQPTVKDDLAPVVLEAGKSQSLTVQQQRYVAIYVPKGVSEVQVWLTASEQNRGNVDLFAAKAYWPTREQFEHASVYADNHEYLRIPVTQEGYVHFSLNAQQLGDTVEMVAYFD</sequence>
<feature type="signal peptide" evidence="15">
    <location>
        <begin position="1"/>
        <end position="29"/>
    </location>
</feature>
<reference evidence="19" key="1">
    <citation type="journal article" date="2017" name="Genome Announc.">
        <title>Complete Genome Sequence of Vibrio sp. Strain 2521-89, a Close Relative of Vibrio cholerae Isolated from Lake Water in New Mexico, USA.</title>
        <authorList>
            <person name="Liang K."/>
            <person name="Orata F.D."/>
            <person name="Winkjer N.S."/>
            <person name="Rowe L.A."/>
            <person name="Tarr C.L."/>
            <person name="Boucher Y."/>
        </authorList>
    </citation>
    <scope>NUCLEOTIDE SEQUENCE [LARGE SCALE GENOMIC DNA]</scope>
    <source>
        <strain evidence="19">2521-89</strain>
    </source>
</reference>
<dbReference type="GO" id="GO:0004222">
    <property type="term" value="F:metalloendopeptidase activity"/>
    <property type="evidence" value="ECO:0007669"/>
    <property type="project" value="UniProtKB-EC"/>
</dbReference>
<keyword evidence="12" id="KW-0865">Zymogen</keyword>
<evidence type="ECO:0000256" key="7">
    <source>
        <dbReference type="ARBA" id="ARBA00022723"/>
    </source>
</evidence>
<feature type="domain" description="Peptidase C-terminal archaeal/bacterial" evidence="16">
    <location>
        <begin position="604"/>
        <end position="675"/>
    </location>
</feature>
<evidence type="ECO:0000259" key="16">
    <source>
        <dbReference type="Pfam" id="PF04151"/>
    </source>
</evidence>
<keyword evidence="6" id="KW-0645">Protease</keyword>
<dbReference type="Gene3D" id="3.40.30.160">
    <property type="entry name" value="Collagenase ColT, N-terminal domain"/>
    <property type="match status" value="1"/>
</dbReference>
<evidence type="ECO:0000256" key="9">
    <source>
        <dbReference type="ARBA" id="ARBA00022801"/>
    </source>
</evidence>
<dbReference type="Pfam" id="PF04151">
    <property type="entry name" value="PPC"/>
    <property type="match status" value="1"/>
</dbReference>
<dbReference type="RefSeq" id="WP_089071241.1">
    <property type="nucleotide sequence ID" value="NZ_CP022353.1"/>
</dbReference>
<evidence type="ECO:0000256" key="15">
    <source>
        <dbReference type="SAM" id="SignalP"/>
    </source>
</evidence>
<dbReference type="Gene3D" id="1.10.390.20">
    <property type="match status" value="1"/>
</dbReference>
<evidence type="ECO:0000256" key="2">
    <source>
        <dbReference type="ARBA" id="ARBA00001947"/>
    </source>
</evidence>
<keyword evidence="10" id="KW-0862">Zinc</keyword>
<proteinExistence type="predicted"/>
<dbReference type="PANTHER" id="PTHR13062:SF9">
    <property type="entry name" value="MICROBIAL COLLAGENASE"/>
    <property type="match status" value="1"/>
</dbReference>
<evidence type="ECO:0000256" key="3">
    <source>
        <dbReference type="ARBA" id="ARBA00004613"/>
    </source>
</evidence>
<evidence type="ECO:0000256" key="12">
    <source>
        <dbReference type="ARBA" id="ARBA00023145"/>
    </source>
</evidence>
<keyword evidence="8 15" id="KW-0732">Signal</keyword>
<dbReference type="KEGG" id="vti:CEQ48_10820"/>
<comment type="subcellular location">
    <subcellularLocation>
        <location evidence="3">Secreted</location>
    </subcellularLocation>
</comment>
<dbReference type="Gene3D" id="2.60.120.380">
    <property type="match status" value="2"/>
</dbReference>
<dbReference type="Pfam" id="PF08453">
    <property type="entry name" value="Peptidase_M9_N"/>
    <property type="match status" value="1"/>
</dbReference>
<evidence type="ECO:0000256" key="4">
    <source>
        <dbReference type="ARBA" id="ARBA00012653"/>
    </source>
</evidence>
<gene>
    <name evidence="18" type="ORF">CEQ48_10820</name>
</gene>
<feature type="region of interest" description="Disordered" evidence="14">
    <location>
        <begin position="562"/>
        <end position="585"/>
    </location>
</feature>
<dbReference type="PRINTS" id="PR00931">
    <property type="entry name" value="MICOLLPTASE"/>
</dbReference>
<dbReference type="GO" id="GO:0005576">
    <property type="term" value="C:extracellular region"/>
    <property type="evidence" value="ECO:0007669"/>
    <property type="project" value="UniProtKB-SubCell"/>
</dbReference>
<dbReference type="InterPro" id="IPR007280">
    <property type="entry name" value="Peptidase_C_arc/bac"/>
</dbReference>
<evidence type="ECO:0000256" key="8">
    <source>
        <dbReference type="ARBA" id="ARBA00022729"/>
    </source>
</evidence>
<evidence type="ECO:0000256" key="14">
    <source>
        <dbReference type="SAM" id="MobiDB-lite"/>
    </source>
</evidence>
<protein>
    <recommendedName>
        <fullName evidence="4">microbial collagenase</fullName>
        <ecNumber evidence="4">3.4.24.3</ecNumber>
    </recommendedName>
</protein>
<keyword evidence="19" id="KW-1185">Reference proteome</keyword>
<evidence type="ECO:0000256" key="5">
    <source>
        <dbReference type="ARBA" id="ARBA00022525"/>
    </source>
</evidence>
<dbReference type="InterPro" id="IPR013661">
    <property type="entry name" value="Peptidase_M9_N_dom"/>
</dbReference>
<dbReference type="Proteomes" id="UP000198371">
    <property type="component" value="Chromosome 1"/>
</dbReference>
<evidence type="ECO:0000256" key="10">
    <source>
        <dbReference type="ARBA" id="ARBA00022833"/>
    </source>
</evidence>